<feature type="region of interest" description="Disordered" evidence="1">
    <location>
        <begin position="323"/>
        <end position="353"/>
    </location>
</feature>
<dbReference type="OrthoDB" id="2804680at2759"/>
<accession>A0A1Y2IKX2</accession>
<evidence type="ECO:0000313" key="3">
    <source>
        <dbReference type="Proteomes" id="UP000193067"/>
    </source>
</evidence>
<feature type="region of interest" description="Disordered" evidence="1">
    <location>
        <begin position="101"/>
        <end position="178"/>
    </location>
</feature>
<sequence>MTPVMQETINKHQGQLHPPVNTNSIVADMAVDLPSWTTLSTENTSDEEDVLLSDSRGTTPDPAEKEVHSSTSTTLAPGPPRGRVLQPVKPWARKRRAPIAFETTAISAQPQAKKPKPAREGRDPPPLPSVHTNGRLAVLSPPFTAHSDGRRAARTPNETATAHRQPPASASEDKPRAPELVGTSMVSAGAPMRPQRKAKLRAPITEDSDMTEWERVDRLLETHVAPALVLLRYAQSSCLHGRKDGIQGLRHVLQLDDFRQVSRGKGRAQPMWTEACWSNVGEFKERLDRMFGPGHFARGQCKPPKNAGRQNVHDGSYITGLKSTTASSAEEGPEIDVKEGLSGDGRGIMARMT</sequence>
<evidence type="ECO:0000313" key="2">
    <source>
        <dbReference type="EMBL" id="OSD01765.1"/>
    </source>
</evidence>
<organism evidence="2 3">
    <name type="scientific">Trametes coccinea (strain BRFM310)</name>
    <name type="common">Pycnoporus coccineus</name>
    <dbReference type="NCBI Taxonomy" id="1353009"/>
    <lineage>
        <taxon>Eukaryota</taxon>
        <taxon>Fungi</taxon>
        <taxon>Dikarya</taxon>
        <taxon>Basidiomycota</taxon>
        <taxon>Agaricomycotina</taxon>
        <taxon>Agaricomycetes</taxon>
        <taxon>Polyporales</taxon>
        <taxon>Polyporaceae</taxon>
        <taxon>Trametes</taxon>
    </lineage>
</organism>
<feature type="region of interest" description="Disordered" evidence="1">
    <location>
        <begin position="40"/>
        <end position="86"/>
    </location>
</feature>
<dbReference type="EMBL" id="KZ084109">
    <property type="protein sequence ID" value="OSD01765.1"/>
    <property type="molecule type" value="Genomic_DNA"/>
</dbReference>
<proteinExistence type="predicted"/>
<protein>
    <submittedName>
        <fullName evidence="2">Uncharacterized protein</fullName>
    </submittedName>
</protein>
<dbReference type="Proteomes" id="UP000193067">
    <property type="component" value="Unassembled WGS sequence"/>
</dbReference>
<name>A0A1Y2IKX2_TRAC3</name>
<gene>
    <name evidence="2" type="ORF">PYCCODRAFT_1436054</name>
</gene>
<reference evidence="2 3" key="1">
    <citation type="journal article" date="2015" name="Biotechnol. Biofuels">
        <title>Enhanced degradation of softwood versus hardwood by the white-rot fungus Pycnoporus coccineus.</title>
        <authorList>
            <person name="Couturier M."/>
            <person name="Navarro D."/>
            <person name="Chevret D."/>
            <person name="Henrissat B."/>
            <person name="Piumi F."/>
            <person name="Ruiz-Duenas F.J."/>
            <person name="Martinez A.T."/>
            <person name="Grigoriev I.V."/>
            <person name="Riley R."/>
            <person name="Lipzen A."/>
            <person name="Berrin J.G."/>
            <person name="Master E.R."/>
            <person name="Rosso M.N."/>
        </authorList>
    </citation>
    <scope>NUCLEOTIDE SEQUENCE [LARGE SCALE GENOMIC DNA]</scope>
    <source>
        <strain evidence="2 3">BRFM310</strain>
    </source>
</reference>
<dbReference type="AlphaFoldDB" id="A0A1Y2IKX2"/>
<keyword evidence="3" id="KW-1185">Reference proteome</keyword>
<evidence type="ECO:0000256" key="1">
    <source>
        <dbReference type="SAM" id="MobiDB-lite"/>
    </source>
</evidence>